<proteinExistence type="predicted"/>
<organism evidence="2 3">
    <name type="scientific">Phormidium tenue NIES-30</name>
    <dbReference type="NCBI Taxonomy" id="549789"/>
    <lineage>
        <taxon>Bacteria</taxon>
        <taxon>Bacillati</taxon>
        <taxon>Cyanobacteriota</taxon>
        <taxon>Cyanophyceae</taxon>
        <taxon>Oscillatoriophycideae</taxon>
        <taxon>Oscillatoriales</taxon>
        <taxon>Oscillatoriaceae</taxon>
        <taxon>Phormidium</taxon>
    </lineage>
</organism>
<dbReference type="Gene3D" id="3.40.50.1110">
    <property type="entry name" value="SGNH hydrolase"/>
    <property type="match status" value="1"/>
</dbReference>
<protein>
    <recommendedName>
        <fullName evidence="1">SGNH hydrolase-type esterase domain-containing protein</fullName>
    </recommendedName>
</protein>
<dbReference type="Pfam" id="PF13472">
    <property type="entry name" value="Lipase_GDSL_2"/>
    <property type="match status" value="1"/>
</dbReference>
<dbReference type="Proteomes" id="UP000185557">
    <property type="component" value="Unassembled WGS sequence"/>
</dbReference>
<evidence type="ECO:0000259" key="1">
    <source>
        <dbReference type="Pfam" id="PF13472"/>
    </source>
</evidence>
<dbReference type="OrthoDB" id="212722at2"/>
<dbReference type="InterPro" id="IPR036514">
    <property type="entry name" value="SGNH_hydro_sf"/>
</dbReference>
<comment type="caution">
    <text evidence="2">The sequence shown here is derived from an EMBL/GenBank/DDBJ whole genome shotgun (WGS) entry which is preliminary data.</text>
</comment>
<reference evidence="2 3" key="1">
    <citation type="submission" date="2016-11" db="EMBL/GenBank/DDBJ databases">
        <title>Draft Genome Sequences of Nine Cyanobacterial Strains from Diverse Habitats.</title>
        <authorList>
            <person name="Zhu T."/>
            <person name="Hou S."/>
            <person name="Lu X."/>
            <person name="Hess W.R."/>
        </authorList>
    </citation>
    <scope>NUCLEOTIDE SEQUENCE [LARGE SCALE GENOMIC DNA]</scope>
    <source>
        <strain evidence="2 3">NIES-30</strain>
    </source>
</reference>
<dbReference type="AlphaFoldDB" id="A0A1U7J267"/>
<dbReference type="STRING" id="549789.NIES30_17770"/>
<gene>
    <name evidence="2" type="ORF">NIES30_17770</name>
</gene>
<evidence type="ECO:0000313" key="3">
    <source>
        <dbReference type="Proteomes" id="UP000185557"/>
    </source>
</evidence>
<dbReference type="SUPFAM" id="SSF52266">
    <property type="entry name" value="SGNH hydrolase"/>
    <property type="match status" value="1"/>
</dbReference>
<sequence>MVHAVLLGDSIFDNATYVPNGLPVQEHLRAALDSLGTDQHQVLLLAVDGDCIADVHDQIKALPVESTHLFLSVGGNDALGYAAQLQSRADSLSVALTAMAEMKTEFNHQYNELLNQLSAFKKPLTVCTIYDQAPIQDPGLRLLAFTTLSLFNDCITRQAIQYGLPLIDLRLVCSDPGDYSAVSPIEPSHQGGQKIAQRIATVISQHDKAIAHTVCYA</sequence>
<dbReference type="EMBL" id="MRCG01000014">
    <property type="protein sequence ID" value="OKH46146.1"/>
    <property type="molecule type" value="Genomic_DNA"/>
</dbReference>
<dbReference type="InterPro" id="IPR013830">
    <property type="entry name" value="SGNH_hydro"/>
</dbReference>
<dbReference type="RefSeq" id="WP_073609778.1">
    <property type="nucleotide sequence ID" value="NZ_MRCG01000014.1"/>
</dbReference>
<evidence type="ECO:0000313" key="2">
    <source>
        <dbReference type="EMBL" id="OKH46146.1"/>
    </source>
</evidence>
<name>A0A1U7J267_9CYAN</name>
<feature type="domain" description="SGNH hydrolase-type esterase" evidence="1">
    <location>
        <begin position="6"/>
        <end position="178"/>
    </location>
</feature>
<accession>A0A1U7J267</accession>
<keyword evidence="3" id="KW-1185">Reference proteome</keyword>